<evidence type="ECO:0000313" key="2">
    <source>
        <dbReference type="EMBL" id="MFC6724880.1"/>
    </source>
</evidence>
<proteinExistence type="predicted"/>
<reference evidence="2 3" key="1">
    <citation type="journal article" date="2019" name="Int. J. Syst. Evol. Microbiol.">
        <title>The Global Catalogue of Microorganisms (GCM) 10K type strain sequencing project: providing services to taxonomists for standard genome sequencing and annotation.</title>
        <authorList>
            <consortium name="The Broad Institute Genomics Platform"/>
            <consortium name="The Broad Institute Genome Sequencing Center for Infectious Disease"/>
            <person name="Wu L."/>
            <person name="Ma J."/>
        </authorList>
    </citation>
    <scope>NUCLEOTIDE SEQUENCE [LARGE SCALE GENOMIC DNA]</scope>
    <source>
        <strain evidence="2 3">NBRC 111368</strain>
    </source>
</reference>
<keyword evidence="1" id="KW-0812">Transmembrane</keyword>
<accession>A0ABD5RZV4</accession>
<protein>
    <submittedName>
        <fullName evidence="2">Uncharacterized protein</fullName>
    </submittedName>
</protein>
<evidence type="ECO:0000313" key="3">
    <source>
        <dbReference type="Proteomes" id="UP001596328"/>
    </source>
</evidence>
<keyword evidence="3" id="KW-1185">Reference proteome</keyword>
<feature type="transmembrane region" description="Helical" evidence="1">
    <location>
        <begin position="61"/>
        <end position="79"/>
    </location>
</feature>
<dbReference type="EMBL" id="JBHSWU010000308">
    <property type="protein sequence ID" value="MFC6724880.1"/>
    <property type="molecule type" value="Genomic_DNA"/>
</dbReference>
<name>A0ABD5RZV4_9EURY</name>
<feature type="transmembrane region" description="Helical" evidence="1">
    <location>
        <begin position="27"/>
        <end position="49"/>
    </location>
</feature>
<comment type="caution">
    <text evidence="2">The sequence shown here is derived from an EMBL/GenBank/DDBJ whole genome shotgun (WGS) entry which is preliminary data.</text>
</comment>
<sequence>MDLVALLVVFVVGYVAGRVTSWLAGLAAIVALVLFLLGIAAPASVAGVIDSVLEGFYYGNELLFLSGFLFGVSGGRTVVKRSREAVSRRRD</sequence>
<dbReference type="Proteomes" id="UP001596328">
    <property type="component" value="Unassembled WGS sequence"/>
</dbReference>
<gene>
    <name evidence="2" type="ORF">ACFQE1_10960</name>
</gene>
<keyword evidence="1" id="KW-0472">Membrane</keyword>
<dbReference type="AlphaFoldDB" id="A0ABD5RZV4"/>
<evidence type="ECO:0000256" key="1">
    <source>
        <dbReference type="SAM" id="Phobius"/>
    </source>
</evidence>
<keyword evidence="1" id="KW-1133">Transmembrane helix</keyword>
<organism evidence="2 3">
    <name type="scientific">Halobium palmae</name>
    <dbReference type="NCBI Taxonomy" id="1776492"/>
    <lineage>
        <taxon>Archaea</taxon>
        <taxon>Methanobacteriati</taxon>
        <taxon>Methanobacteriota</taxon>
        <taxon>Stenosarchaea group</taxon>
        <taxon>Halobacteria</taxon>
        <taxon>Halobacteriales</taxon>
        <taxon>Haloferacaceae</taxon>
        <taxon>Halobium</taxon>
    </lineage>
</organism>